<evidence type="ECO:0000313" key="1">
    <source>
        <dbReference type="EMBL" id="AIF06221.1"/>
    </source>
</evidence>
<dbReference type="EMBL" id="KF900763">
    <property type="protein sequence ID" value="AIF06221.1"/>
    <property type="molecule type" value="Genomic_DNA"/>
</dbReference>
<accession>A0A075GQE2</accession>
<dbReference type="AlphaFoldDB" id="A0A075GQE2"/>
<name>A0A075GQE2_9EURY</name>
<reference evidence="1" key="1">
    <citation type="journal article" date="2014" name="Genome Biol. Evol.">
        <title>Pangenome evidence for extensive interdomain horizontal transfer affecting lineage core and shell genes in uncultured planktonic thaumarchaeota and euryarchaeota.</title>
        <authorList>
            <person name="Deschamps P."/>
            <person name="Zivanovic Y."/>
            <person name="Moreira D."/>
            <person name="Rodriguez-Valera F."/>
            <person name="Lopez-Garcia P."/>
        </authorList>
    </citation>
    <scope>NUCLEOTIDE SEQUENCE</scope>
</reference>
<sequence length="171" mass="18768">MSRKTLTTFGVFLTVALMALPLVSAADVTKDVGDHALADGGFPPFTYPICTATVDFLESSTLYANEHDDVTWKIDIAWATVLEGTLYNWFNLTVVTGIQQEILFEEDATENITMEGDPPYIGNTVIEITYVNVASGVHQVSWDSKMRFVEDDPGENECSDTMSGGHSFIVT</sequence>
<organism evidence="1">
    <name type="scientific">uncultured marine group II/III euryarchaeote KM3_190_A12</name>
    <dbReference type="NCBI Taxonomy" id="1457961"/>
    <lineage>
        <taxon>Archaea</taxon>
        <taxon>Methanobacteriati</taxon>
        <taxon>Methanobacteriota</taxon>
        <taxon>environmental samples</taxon>
    </lineage>
</organism>
<proteinExistence type="predicted"/>
<protein>
    <submittedName>
        <fullName evidence="1">Uncharacterized protein</fullName>
    </submittedName>
</protein>